<feature type="compositionally biased region" description="Polar residues" evidence="1">
    <location>
        <begin position="96"/>
        <end position="108"/>
    </location>
</feature>
<reference evidence="3 4" key="1">
    <citation type="submission" date="2024-02" db="EMBL/GenBank/DDBJ databases">
        <authorList>
            <person name="Daric V."/>
            <person name="Darras S."/>
        </authorList>
    </citation>
    <scope>NUCLEOTIDE SEQUENCE [LARGE SCALE GENOMIC DNA]</scope>
</reference>
<accession>A0ABP0GNL8</accession>
<evidence type="ECO:0000313" key="3">
    <source>
        <dbReference type="EMBL" id="CAK8691785.1"/>
    </source>
</evidence>
<protein>
    <submittedName>
        <fullName evidence="3">Uncharacterized protein</fullName>
    </submittedName>
</protein>
<keyword evidence="2" id="KW-0812">Transmembrane</keyword>
<feature type="region of interest" description="Disordered" evidence="1">
    <location>
        <begin position="59"/>
        <end position="126"/>
    </location>
</feature>
<dbReference type="EMBL" id="CAWYQH010000119">
    <property type="protein sequence ID" value="CAK8691785.1"/>
    <property type="molecule type" value="Genomic_DNA"/>
</dbReference>
<feature type="compositionally biased region" description="Polar residues" evidence="1">
    <location>
        <begin position="73"/>
        <end position="87"/>
    </location>
</feature>
<feature type="compositionally biased region" description="Basic residues" evidence="1">
    <location>
        <begin position="111"/>
        <end position="123"/>
    </location>
</feature>
<gene>
    <name evidence="3" type="ORF">CVLEPA_LOCUS24543</name>
</gene>
<name>A0ABP0GNL8_CLALP</name>
<feature type="transmembrane region" description="Helical" evidence="2">
    <location>
        <begin position="15"/>
        <end position="39"/>
    </location>
</feature>
<evidence type="ECO:0000313" key="4">
    <source>
        <dbReference type="Proteomes" id="UP001642483"/>
    </source>
</evidence>
<evidence type="ECO:0000256" key="1">
    <source>
        <dbReference type="SAM" id="MobiDB-lite"/>
    </source>
</evidence>
<comment type="caution">
    <text evidence="3">The sequence shown here is derived from an EMBL/GenBank/DDBJ whole genome shotgun (WGS) entry which is preliminary data.</text>
</comment>
<organism evidence="3 4">
    <name type="scientific">Clavelina lepadiformis</name>
    <name type="common">Light-bulb sea squirt</name>
    <name type="synonym">Ascidia lepadiformis</name>
    <dbReference type="NCBI Taxonomy" id="159417"/>
    <lineage>
        <taxon>Eukaryota</taxon>
        <taxon>Metazoa</taxon>
        <taxon>Chordata</taxon>
        <taxon>Tunicata</taxon>
        <taxon>Ascidiacea</taxon>
        <taxon>Aplousobranchia</taxon>
        <taxon>Clavelinidae</taxon>
        <taxon>Clavelina</taxon>
    </lineage>
</organism>
<feature type="compositionally biased region" description="Polar residues" evidence="1">
    <location>
        <begin position="424"/>
        <end position="449"/>
    </location>
</feature>
<keyword evidence="2" id="KW-0472">Membrane</keyword>
<proteinExistence type="predicted"/>
<feature type="compositionally biased region" description="Basic residues" evidence="1">
    <location>
        <begin position="61"/>
        <end position="70"/>
    </location>
</feature>
<evidence type="ECO:0000256" key="2">
    <source>
        <dbReference type="SAM" id="Phobius"/>
    </source>
</evidence>
<keyword evidence="4" id="KW-1185">Reference proteome</keyword>
<keyword evidence="2" id="KW-1133">Transmembrane helix</keyword>
<feature type="region of interest" description="Disordered" evidence="1">
    <location>
        <begin position="412"/>
        <end position="486"/>
    </location>
</feature>
<dbReference type="Proteomes" id="UP001642483">
    <property type="component" value="Unassembled WGS sequence"/>
</dbReference>
<sequence>MMFEKVKQVAMVMNIPLWVIFSSLVLICLVIIKLVQILIGSKSSKKRILLVAGKEGAVKSGNKKKRSKRNRPNDISSQPKSLSSVTAKANKIGEANTPTPESGHNQPTKKFEKKKAKSKKKKNQVVEVVDHSSIVEEGGEWQTVDTKEQKSLRRERKKQDSADYLITSVASKLPLPSYSSVPSMAKNIAPRFAQAAGETWQDGGSKRQSGFKPSPVVNRTPMVSTILEQSNWLPSSKSNVPLVLEPKKSPALINNFSTSQATSWTPMGVGDGLSWPSVTSPPTWIEPGDQAGELGAWKDEAQTEDWVHVSTPTPTQGNEDWVRSSSMYTQGLSTFSQLSSKLIPPAVTMTTLMGGENFVMEPEGYSVSALVEEDPWNMDISSKDEDWNPPEALWSNPNDEWKVAISPTKHHPTYFEESSDSEKVPTSSATQQSVVGAGATINSTNQSANKKPRRRRRKKQTQETACDEEELRVKSPVTEQPVEASADVQGECQGHKIRVRPSIFSYFCLYRVVDPGQEEAKSSEESRMKRTNFIAHLTRPLTIIQDT</sequence>
<feature type="compositionally biased region" description="Basic residues" evidence="1">
    <location>
        <begin position="450"/>
        <end position="459"/>
    </location>
</feature>